<keyword evidence="1" id="KW-0812">Transmembrane</keyword>
<dbReference type="Proteomes" id="UP001153737">
    <property type="component" value="Chromosome 13"/>
</dbReference>
<keyword evidence="1" id="KW-1133">Transmembrane helix</keyword>
<reference evidence="3" key="1">
    <citation type="submission" date="2022-01" db="EMBL/GenBank/DDBJ databases">
        <authorList>
            <person name="King R."/>
        </authorList>
    </citation>
    <scope>NUCLEOTIDE SEQUENCE</scope>
</reference>
<keyword evidence="4" id="KW-1185">Reference proteome</keyword>
<evidence type="ECO:0000313" key="4">
    <source>
        <dbReference type="Proteomes" id="UP001153737"/>
    </source>
</evidence>
<dbReference type="InterPro" id="IPR013761">
    <property type="entry name" value="SAM/pointed_sf"/>
</dbReference>
<keyword evidence="1" id="KW-0472">Membrane</keyword>
<feature type="domain" description="SAM" evidence="2">
    <location>
        <begin position="9"/>
        <end position="60"/>
    </location>
</feature>
<organism evidence="3 4">
    <name type="scientific">Phaedon cochleariae</name>
    <name type="common">Mustard beetle</name>
    <dbReference type="NCBI Taxonomy" id="80249"/>
    <lineage>
        <taxon>Eukaryota</taxon>
        <taxon>Metazoa</taxon>
        <taxon>Ecdysozoa</taxon>
        <taxon>Arthropoda</taxon>
        <taxon>Hexapoda</taxon>
        <taxon>Insecta</taxon>
        <taxon>Pterygota</taxon>
        <taxon>Neoptera</taxon>
        <taxon>Endopterygota</taxon>
        <taxon>Coleoptera</taxon>
        <taxon>Polyphaga</taxon>
        <taxon>Cucujiformia</taxon>
        <taxon>Chrysomeloidea</taxon>
        <taxon>Chrysomelidae</taxon>
        <taxon>Chrysomelinae</taxon>
        <taxon>Chrysomelini</taxon>
        <taxon>Phaedon</taxon>
    </lineage>
</organism>
<dbReference type="SUPFAM" id="SSF47769">
    <property type="entry name" value="SAM/Pointed domain"/>
    <property type="match status" value="1"/>
</dbReference>
<feature type="transmembrane region" description="Helical" evidence="1">
    <location>
        <begin position="146"/>
        <end position="167"/>
    </location>
</feature>
<protein>
    <recommendedName>
        <fullName evidence="2">SAM domain-containing protein</fullName>
    </recommendedName>
</protein>
<dbReference type="InterPro" id="IPR001660">
    <property type="entry name" value="SAM"/>
</dbReference>
<evidence type="ECO:0000313" key="3">
    <source>
        <dbReference type="EMBL" id="CAH1119468.1"/>
    </source>
</evidence>
<dbReference type="OrthoDB" id="448455at2759"/>
<dbReference type="Pfam" id="PF07647">
    <property type="entry name" value="SAM_2"/>
    <property type="match status" value="1"/>
</dbReference>
<gene>
    <name evidence="3" type="ORF">PHAECO_LOCUS3668</name>
</gene>
<dbReference type="AlphaFoldDB" id="A0A9P0DJ77"/>
<evidence type="ECO:0000256" key="1">
    <source>
        <dbReference type="SAM" id="Phobius"/>
    </source>
</evidence>
<dbReference type="EMBL" id="OU896719">
    <property type="protein sequence ID" value="CAH1119468.1"/>
    <property type="molecule type" value="Genomic_DNA"/>
</dbReference>
<dbReference type="Gene3D" id="1.10.150.50">
    <property type="entry name" value="Transcription Factor, Ets-1"/>
    <property type="match status" value="1"/>
</dbReference>
<reference evidence="3" key="2">
    <citation type="submission" date="2022-10" db="EMBL/GenBank/DDBJ databases">
        <authorList>
            <consortium name="ENA_rothamsted_submissions"/>
            <consortium name="culmorum"/>
            <person name="King R."/>
        </authorList>
    </citation>
    <scope>NUCLEOTIDE SEQUENCE</scope>
</reference>
<sequence length="173" mass="20173">MDLLQTILRSCQSENYYNNFKNSGIDSYTLKLLTEEDLEDIGIENVVNRKKILKHFSNLQIPTEKKINLIVDQQYTQLVLTQMSEQLHRHLAILTYALKRQDVYLCKITLTPSMHCLSKMLQDIEKKLETFEHAVLTKKKRRNNKVLIIMPTIFIGSLAAVVCYKHIFSVSRS</sequence>
<accession>A0A9P0DJ77</accession>
<proteinExistence type="predicted"/>
<evidence type="ECO:0000259" key="2">
    <source>
        <dbReference type="Pfam" id="PF07647"/>
    </source>
</evidence>
<name>A0A9P0DJ77_PHACE</name>